<dbReference type="GO" id="GO:0005886">
    <property type="term" value="C:plasma membrane"/>
    <property type="evidence" value="ECO:0007669"/>
    <property type="project" value="TreeGrafter"/>
</dbReference>
<feature type="transmembrane region" description="Helical" evidence="16">
    <location>
        <begin position="83"/>
        <end position="102"/>
    </location>
</feature>
<keyword evidence="3" id="KW-0808">Transferase</keyword>
<feature type="transmembrane region" description="Helical" evidence="16">
    <location>
        <begin position="122"/>
        <end position="138"/>
    </location>
</feature>
<feature type="transmembrane region" description="Helical" evidence="16">
    <location>
        <begin position="169"/>
        <end position="185"/>
    </location>
</feature>
<dbReference type="GO" id="GO:0051301">
    <property type="term" value="P:cell division"/>
    <property type="evidence" value="ECO:0007669"/>
    <property type="project" value="InterPro"/>
</dbReference>
<dbReference type="Proteomes" id="UP000229526">
    <property type="component" value="Unassembled WGS sequence"/>
</dbReference>
<evidence type="ECO:0000256" key="14">
    <source>
        <dbReference type="ARBA" id="ARBA00044770"/>
    </source>
</evidence>
<evidence type="ECO:0000256" key="11">
    <source>
        <dbReference type="ARBA" id="ARBA00038053"/>
    </source>
</evidence>
<comment type="catalytic activity">
    <reaction evidence="15">
        <text>[GlcNAc-(1-&gt;4)-Mur2Ac(oyl-L-Ala-gamma-D-Glu-L-Lys-D-Ala-D-Ala)](n)-di-trans,octa-cis-undecaprenyl diphosphate + beta-D-GlcNAc-(1-&gt;4)-Mur2Ac(oyl-L-Ala-gamma-D-Glu-L-Lys-D-Ala-D-Ala)-di-trans,octa-cis-undecaprenyl diphosphate = [GlcNAc-(1-&gt;4)-Mur2Ac(oyl-L-Ala-gamma-D-Glu-L-Lys-D-Ala-D-Ala)](n+1)-di-trans,octa-cis-undecaprenyl diphosphate + di-trans,octa-cis-undecaprenyl diphosphate + H(+)</text>
        <dbReference type="Rhea" id="RHEA:23708"/>
        <dbReference type="Rhea" id="RHEA-COMP:9602"/>
        <dbReference type="Rhea" id="RHEA-COMP:9603"/>
        <dbReference type="ChEBI" id="CHEBI:15378"/>
        <dbReference type="ChEBI" id="CHEBI:58405"/>
        <dbReference type="ChEBI" id="CHEBI:60033"/>
        <dbReference type="ChEBI" id="CHEBI:78435"/>
        <dbReference type="EC" id="2.4.99.28"/>
    </reaction>
</comment>
<feature type="transmembrane region" description="Helical" evidence="16">
    <location>
        <begin position="145"/>
        <end position="163"/>
    </location>
</feature>
<evidence type="ECO:0000256" key="6">
    <source>
        <dbReference type="ARBA" id="ARBA00022984"/>
    </source>
</evidence>
<reference evidence="18" key="1">
    <citation type="submission" date="2017-09" db="EMBL/GenBank/DDBJ databases">
        <title>Depth-based differentiation of microbial function through sediment-hosted aquifers and enrichment of novel symbionts in the deep terrestrial subsurface.</title>
        <authorList>
            <person name="Probst A.J."/>
            <person name="Ladd B."/>
            <person name="Jarett J.K."/>
            <person name="Geller-Mcgrath D.E."/>
            <person name="Sieber C.M.K."/>
            <person name="Emerson J.B."/>
            <person name="Anantharaman K."/>
            <person name="Thomas B.C."/>
            <person name="Malmstrom R."/>
            <person name="Stieglmeier M."/>
            <person name="Klingl A."/>
            <person name="Woyke T."/>
            <person name="Ryan C.M."/>
            <person name="Banfield J.F."/>
        </authorList>
    </citation>
    <scope>NUCLEOTIDE SEQUENCE [LARGE SCALE GENOMIC DNA]</scope>
</reference>
<evidence type="ECO:0000256" key="2">
    <source>
        <dbReference type="ARBA" id="ARBA00022676"/>
    </source>
</evidence>
<dbReference type="PANTHER" id="PTHR30474:SF2">
    <property type="entry name" value="PEPTIDOGLYCAN GLYCOSYLTRANSFERASE FTSW-RELATED"/>
    <property type="match status" value="1"/>
</dbReference>
<feature type="transmembrane region" description="Helical" evidence="16">
    <location>
        <begin position="277"/>
        <end position="298"/>
    </location>
</feature>
<organism evidence="17 18">
    <name type="scientific">Candidatus Harrisonbacteria bacterium CG10_big_fil_rev_8_21_14_0_10_49_15</name>
    <dbReference type="NCBI Taxonomy" id="1974587"/>
    <lineage>
        <taxon>Bacteria</taxon>
        <taxon>Candidatus Harrisoniibacteriota</taxon>
    </lineage>
</organism>
<evidence type="ECO:0000256" key="16">
    <source>
        <dbReference type="SAM" id="Phobius"/>
    </source>
</evidence>
<evidence type="ECO:0000256" key="9">
    <source>
        <dbReference type="ARBA" id="ARBA00032370"/>
    </source>
</evidence>
<evidence type="ECO:0000256" key="4">
    <source>
        <dbReference type="ARBA" id="ARBA00022692"/>
    </source>
</evidence>
<dbReference type="GO" id="GO:0008955">
    <property type="term" value="F:peptidoglycan glycosyltransferase activity"/>
    <property type="evidence" value="ECO:0007669"/>
    <property type="project" value="UniProtKB-EC"/>
</dbReference>
<evidence type="ECO:0000256" key="13">
    <source>
        <dbReference type="ARBA" id="ARBA00041418"/>
    </source>
</evidence>
<evidence type="ECO:0000256" key="8">
    <source>
        <dbReference type="ARBA" id="ARBA00023136"/>
    </source>
</evidence>
<evidence type="ECO:0000313" key="18">
    <source>
        <dbReference type="Proteomes" id="UP000229526"/>
    </source>
</evidence>
<keyword evidence="8 16" id="KW-0472">Membrane</keyword>
<sequence>MKMFSFNRSKPDYVILVCFWFLVVIGFVALASASSHVGATEYEDSYFFLKSQLLKGLLPGLIAFLFLGKFLNYRFFKKRWVSVSLLVATIALAALVFTPLGVTVKGATRWLDLGIQFQPAEFLKFSLVVYLASWLSGVSNRQTNFAQGFVPFSIVIGSIAAVLLAQNSTSPVAILIAVSLVMYFMSGAKTKYVAGVLLVGALAIAAMIVVTPYRAQRVLAFLTPEADPTGAGYHILQAKTAIGAGGLGGVGFGQSSVKYVLPEPIGDSIFAVYAEEFGFVGVLVLLGLFLFLILRMFLLSRRAPDRFGSLLLIGFGSLIAIQVITNVGAMSGVLPLTGTPLPFISHGGTQLFVYMAIMGVVVNISRYVSD</sequence>
<keyword evidence="2" id="KW-0328">Glycosyltransferase</keyword>
<dbReference type="PANTHER" id="PTHR30474">
    <property type="entry name" value="CELL CYCLE PROTEIN"/>
    <property type="match status" value="1"/>
</dbReference>
<dbReference type="GO" id="GO:0015648">
    <property type="term" value="F:lipid-linked peptidoglycan transporter activity"/>
    <property type="evidence" value="ECO:0007669"/>
    <property type="project" value="TreeGrafter"/>
</dbReference>
<dbReference type="Pfam" id="PF01098">
    <property type="entry name" value="FTSW_RODA_SPOVE"/>
    <property type="match status" value="1"/>
</dbReference>
<dbReference type="AlphaFoldDB" id="A0A2H0ULE8"/>
<feature type="transmembrane region" description="Helical" evidence="16">
    <location>
        <begin position="310"/>
        <end position="331"/>
    </location>
</feature>
<evidence type="ECO:0000256" key="10">
    <source>
        <dbReference type="ARBA" id="ARBA00033270"/>
    </source>
</evidence>
<keyword evidence="6" id="KW-0573">Peptidoglycan synthesis</keyword>
<dbReference type="EMBL" id="PFBD01000015">
    <property type="protein sequence ID" value="PIR87239.1"/>
    <property type="molecule type" value="Genomic_DNA"/>
</dbReference>
<feature type="transmembrane region" description="Helical" evidence="16">
    <location>
        <begin position="351"/>
        <end position="369"/>
    </location>
</feature>
<proteinExistence type="inferred from homology"/>
<evidence type="ECO:0000256" key="12">
    <source>
        <dbReference type="ARBA" id="ARBA00041185"/>
    </source>
</evidence>
<evidence type="ECO:0000256" key="7">
    <source>
        <dbReference type="ARBA" id="ARBA00022989"/>
    </source>
</evidence>
<dbReference type="GO" id="GO:0032153">
    <property type="term" value="C:cell division site"/>
    <property type="evidence" value="ECO:0007669"/>
    <property type="project" value="TreeGrafter"/>
</dbReference>
<evidence type="ECO:0000313" key="17">
    <source>
        <dbReference type="EMBL" id="PIR87239.1"/>
    </source>
</evidence>
<dbReference type="GO" id="GO:0009252">
    <property type="term" value="P:peptidoglycan biosynthetic process"/>
    <property type="evidence" value="ECO:0007669"/>
    <property type="project" value="UniProtKB-KW"/>
</dbReference>
<accession>A0A2H0ULE8</accession>
<evidence type="ECO:0000256" key="15">
    <source>
        <dbReference type="ARBA" id="ARBA00049902"/>
    </source>
</evidence>
<protein>
    <recommendedName>
        <fullName evidence="12">Probable peptidoglycan glycosyltransferase FtsW</fullName>
        <ecNumber evidence="14">2.4.99.28</ecNumber>
    </recommendedName>
    <alternativeName>
        <fullName evidence="13">Cell division protein FtsW</fullName>
    </alternativeName>
    <alternativeName>
        <fullName evidence="10">Cell wall polymerase</fullName>
    </alternativeName>
    <alternativeName>
        <fullName evidence="9">Peptidoglycan polymerase</fullName>
    </alternativeName>
</protein>
<keyword evidence="7 16" id="KW-1133">Transmembrane helix</keyword>
<evidence type="ECO:0000256" key="3">
    <source>
        <dbReference type="ARBA" id="ARBA00022679"/>
    </source>
</evidence>
<gene>
    <name evidence="17" type="ORF">COU11_01655</name>
</gene>
<feature type="transmembrane region" description="Helical" evidence="16">
    <location>
        <begin position="192"/>
        <end position="213"/>
    </location>
</feature>
<dbReference type="InterPro" id="IPR001182">
    <property type="entry name" value="FtsW/RodA"/>
</dbReference>
<comment type="similarity">
    <text evidence="11">Belongs to the SEDS family. FtsW subfamily.</text>
</comment>
<evidence type="ECO:0000256" key="1">
    <source>
        <dbReference type="ARBA" id="ARBA00004141"/>
    </source>
</evidence>
<dbReference type="GO" id="GO:0008360">
    <property type="term" value="P:regulation of cell shape"/>
    <property type="evidence" value="ECO:0007669"/>
    <property type="project" value="UniProtKB-KW"/>
</dbReference>
<dbReference type="EC" id="2.4.99.28" evidence="14"/>
<comment type="caution">
    <text evidence="17">The sequence shown here is derived from an EMBL/GenBank/DDBJ whole genome shotgun (WGS) entry which is preliminary data.</text>
</comment>
<keyword evidence="4 16" id="KW-0812">Transmembrane</keyword>
<evidence type="ECO:0000256" key="5">
    <source>
        <dbReference type="ARBA" id="ARBA00022960"/>
    </source>
</evidence>
<keyword evidence="5" id="KW-0133">Cell shape</keyword>
<comment type="subcellular location">
    <subcellularLocation>
        <location evidence="1">Membrane</location>
        <topology evidence="1">Multi-pass membrane protein</topology>
    </subcellularLocation>
</comment>
<name>A0A2H0ULE8_9BACT</name>